<organism evidence="1 2">
    <name type="scientific">Mucor saturninus</name>
    <dbReference type="NCBI Taxonomy" id="64648"/>
    <lineage>
        <taxon>Eukaryota</taxon>
        <taxon>Fungi</taxon>
        <taxon>Fungi incertae sedis</taxon>
        <taxon>Mucoromycota</taxon>
        <taxon>Mucoromycotina</taxon>
        <taxon>Mucoromycetes</taxon>
        <taxon>Mucorales</taxon>
        <taxon>Mucorineae</taxon>
        <taxon>Mucoraceae</taxon>
        <taxon>Mucor</taxon>
    </lineage>
</organism>
<dbReference type="OrthoDB" id="2258410at2759"/>
<accession>A0A8H7R7U1</accession>
<dbReference type="PANTHER" id="PTHR14187">
    <property type="entry name" value="ALPHA KINASE/ELONGATION FACTOR 2 KINASE"/>
    <property type="match status" value="1"/>
</dbReference>
<name>A0A8H7R7U1_9FUNG</name>
<dbReference type="Gene3D" id="3.30.420.40">
    <property type="match status" value="1"/>
</dbReference>
<dbReference type="SUPFAM" id="SSF53067">
    <property type="entry name" value="Actin-like ATPase domain"/>
    <property type="match status" value="2"/>
</dbReference>
<proteinExistence type="predicted"/>
<comment type="caution">
    <text evidence="1">The sequence shown here is derived from an EMBL/GenBank/DDBJ whole genome shotgun (WGS) entry which is preliminary data.</text>
</comment>
<sequence length="1120" mass="128639">MSPKELREAIYPSIIHVFDWPKQKDLEHKTPSIIICDRNFHLLHWGMSALNFIKSGQVKDTHRVFEKFKLQLPSSIAQKGAFRRSGNTSELELLCLRATIDYFSELFDHTVNAMQNANMAFVIKIEKENIRFVITVPTQWNDVQKSLMRLIAIEAGLISKDDNENRLKIIDESSAALIYCGPRPDPRRRKTNDTKHRMMSEGEKYMICDAGGGTVSIAVFEVLKQGDKDGKASFRKCQITTGIQKKCGSAYLDLKMKEVLLDICFGADKQSWENNESKIKELESLITPLTDQFLINKTYFGSARKDFIPDCCRELFEEYDPEDIDSEEPKCSVCDFVGGQDAQFVDRDDFGEDTVFIITHGRILDKLRFKKGPDNETITEKGVTVVDDGFQCEIILSYKYMREKVFDEVINNTIEFLKRQIKKANGNIKNTYLLGGFGGSPYLRKRILNEFPFGHPLHIGSLIQNDRGDTAAMRGALVYGIEDSRYEPQSDVVFDKYENTSTSKYNALICLDMGYNGIVCSYRDLRNRNDNMTDIVDWPGLDWHNPFIPTVKETVDGKTLWGAQVKETGIRKPESFVTLIDLLKHVLEHVHDSIMKTNPDLSNKDKYRYVITMENCYQFFGNKTEMREIAQLVGIIKKNDSPKRLLLIHREDAAAIYFEKNKFHGEWAQNNCFLQINLYHDTCHLSLHLSTQIAGNDTPKDSDANRSGEGTSDRFRNVRGMRSATFGFDFVARLVTNLSSFISNTVCCKDQKTHDTTDSAYILELRRNFLEYLKVYHNSNEAQTIPVTQSPGCQVSITKYEFLEYVFWPAIRDLTSAIKCNGMQRNVFRLFDIDKVFLSGFSVDAKKETSDFLERIVIKALSEALSIPRSRICLSNVSGKEVLLGAAYYGNYPEIFTERVSRRSYTIQVRGYKRQNFEIHIEKNISEMQLMGGKNVKNDIYNEEAANAYSDVDKPVNLYYQSSYYSSLKDSDSLRAPDDVTLLINRGDKISEHNQMHGISKRFYSEEECIVYASIYSSEDSTSIENGRKHDLSGFYKIHQFELYIKRDIDDPTTTTPGSRLHFDVSLKFDRDDSIFEAFACSKLGQKIPEFRFEDQFLVANIYGDENRIMIKESQLTRTE</sequence>
<reference evidence="1" key="1">
    <citation type="submission" date="2020-12" db="EMBL/GenBank/DDBJ databases">
        <title>Metabolic potential, ecology and presence of endohyphal bacteria is reflected in genomic diversity of Mucoromycotina.</title>
        <authorList>
            <person name="Muszewska A."/>
            <person name="Okrasinska A."/>
            <person name="Steczkiewicz K."/>
            <person name="Drgas O."/>
            <person name="Orlowska M."/>
            <person name="Perlinska-Lenart U."/>
            <person name="Aleksandrzak-Piekarczyk T."/>
            <person name="Szatraj K."/>
            <person name="Zielenkiewicz U."/>
            <person name="Pilsyk S."/>
            <person name="Malc E."/>
            <person name="Mieczkowski P."/>
            <person name="Kruszewska J.S."/>
            <person name="Biernat P."/>
            <person name="Pawlowska J."/>
        </authorList>
    </citation>
    <scope>NUCLEOTIDE SEQUENCE</scope>
    <source>
        <strain evidence="1">WA0000017839</strain>
    </source>
</reference>
<dbReference type="InterPro" id="IPR043129">
    <property type="entry name" value="ATPase_NBD"/>
</dbReference>
<protein>
    <submittedName>
        <fullName evidence="1">Uncharacterized protein</fullName>
    </submittedName>
</protein>
<dbReference type="Proteomes" id="UP000603453">
    <property type="component" value="Unassembled WGS sequence"/>
</dbReference>
<keyword evidence="2" id="KW-1185">Reference proteome</keyword>
<evidence type="ECO:0000313" key="2">
    <source>
        <dbReference type="Proteomes" id="UP000603453"/>
    </source>
</evidence>
<evidence type="ECO:0000313" key="1">
    <source>
        <dbReference type="EMBL" id="KAG2205245.1"/>
    </source>
</evidence>
<dbReference type="AlphaFoldDB" id="A0A8H7R7U1"/>
<gene>
    <name evidence="1" type="ORF">INT47_009510</name>
</gene>
<dbReference type="PANTHER" id="PTHR14187:SF5">
    <property type="entry name" value="HEAT SHOCK 70 KDA PROTEIN 12A"/>
    <property type="match status" value="1"/>
</dbReference>
<dbReference type="EMBL" id="JAEPRD010000038">
    <property type="protein sequence ID" value="KAG2205245.1"/>
    <property type="molecule type" value="Genomic_DNA"/>
</dbReference>